<keyword evidence="9" id="KW-0325">Glycoprotein</keyword>
<dbReference type="EMBL" id="JTDY01002474">
    <property type="protein sequence ID" value="KOB71340.1"/>
    <property type="molecule type" value="Genomic_DNA"/>
</dbReference>
<dbReference type="SUPFAM" id="SSF48726">
    <property type="entry name" value="Immunoglobulin"/>
    <property type="match status" value="1"/>
</dbReference>
<feature type="domain" description="Netrin receptor UNC5A-D-like N-terminal" evidence="12">
    <location>
        <begin position="130"/>
        <end position="218"/>
    </location>
</feature>
<feature type="compositionally biased region" description="Basic and acidic residues" evidence="11">
    <location>
        <begin position="96"/>
        <end position="107"/>
    </location>
</feature>
<feature type="region of interest" description="Disordered" evidence="11">
    <location>
        <begin position="78"/>
        <end position="118"/>
    </location>
</feature>
<evidence type="ECO:0000256" key="10">
    <source>
        <dbReference type="ARBA" id="ARBA00023319"/>
    </source>
</evidence>
<accession>A0A0L7L7J3</accession>
<dbReference type="InterPro" id="IPR052065">
    <property type="entry name" value="Compl_asym_regulator"/>
</dbReference>
<evidence type="ECO:0000256" key="11">
    <source>
        <dbReference type="SAM" id="MobiDB-lite"/>
    </source>
</evidence>
<evidence type="ECO:0000313" key="14">
    <source>
        <dbReference type="Proteomes" id="UP000037510"/>
    </source>
</evidence>
<dbReference type="Proteomes" id="UP000037510">
    <property type="component" value="Unassembled WGS sequence"/>
</dbReference>
<evidence type="ECO:0000256" key="5">
    <source>
        <dbReference type="ARBA" id="ARBA00022737"/>
    </source>
</evidence>
<name>A0A0L7L7J3_OPEBR</name>
<dbReference type="Gene3D" id="2.20.100.10">
    <property type="entry name" value="Thrombospondin type-1 (TSP1) repeat"/>
    <property type="match status" value="1"/>
</dbReference>
<dbReference type="SUPFAM" id="SSF82895">
    <property type="entry name" value="TSP-1 type 1 repeat"/>
    <property type="match status" value="1"/>
</dbReference>
<dbReference type="InterPro" id="IPR000884">
    <property type="entry name" value="TSP1_rpt"/>
</dbReference>
<dbReference type="AlphaFoldDB" id="A0A0L7L7J3"/>
<dbReference type="InterPro" id="IPR036179">
    <property type="entry name" value="Ig-like_dom_sf"/>
</dbReference>
<proteinExistence type="predicted"/>
<feature type="compositionally biased region" description="Acidic residues" evidence="11">
    <location>
        <begin position="81"/>
        <end position="95"/>
    </location>
</feature>
<dbReference type="STRING" id="104452.A0A0L7L7J3"/>
<dbReference type="Pfam" id="PF25609">
    <property type="entry name" value="Unc5_NetrinR_N"/>
    <property type="match status" value="1"/>
</dbReference>
<keyword evidence="4" id="KW-0732">Signal</keyword>
<evidence type="ECO:0000313" key="13">
    <source>
        <dbReference type="EMBL" id="KOB71340.1"/>
    </source>
</evidence>
<evidence type="ECO:0000256" key="9">
    <source>
        <dbReference type="ARBA" id="ARBA00023180"/>
    </source>
</evidence>
<keyword evidence="5" id="KW-0677">Repeat</keyword>
<keyword evidence="10" id="KW-0393">Immunoglobulin domain</keyword>
<reference evidence="13 14" key="1">
    <citation type="journal article" date="2015" name="Genome Biol. Evol.">
        <title>The genome of winter moth (Operophtera brumata) provides a genomic perspective on sexual dimorphism and phenology.</title>
        <authorList>
            <person name="Derks M.F."/>
            <person name="Smit S."/>
            <person name="Salis L."/>
            <person name="Schijlen E."/>
            <person name="Bossers A."/>
            <person name="Mateman C."/>
            <person name="Pijl A.S."/>
            <person name="de Ridder D."/>
            <person name="Groenen M.A."/>
            <person name="Visser M.E."/>
            <person name="Megens H.J."/>
        </authorList>
    </citation>
    <scope>NUCLEOTIDE SEQUENCE [LARGE SCALE GENOMIC DNA]</scope>
    <source>
        <strain evidence="13">WM2013NL</strain>
        <tissue evidence="13">Head and thorax</tissue>
    </source>
</reference>
<evidence type="ECO:0000256" key="2">
    <source>
        <dbReference type="ARBA" id="ARBA00004613"/>
    </source>
</evidence>
<comment type="caution">
    <text evidence="13">The sequence shown here is derived from an EMBL/GenBank/DDBJ whole genome shotgun (WGS) entry which is preliminary data.</text>
</comment>
<evidence type="ECO:0000256" key="3">
    <source>
        <dbReference type="ARBA" id="ARBA00022525"/>
    </source>
</evidence>
<keyword evidence="7" id="KW-1015">Disulfide bond</keyword>
<keyword evidence="3" id="KW-0964">Secreted</keyword>
<evidence type="ECO:0000256" key="6">
    <source>
        <dbReference type="ARBA" id="ARBA00023136"/>
    </source>
</evidence>
<dbReference type="PROSITE" id="PS50092">
    <property type="entry name" value="TSP1"/>
    <property type="match status" value="1"/>
</dbReference>
<evidence type="ECO:0000256" key="1">
    <source>
        <dbReference type="ARBA" id="ARBA00004479"/>
    </source>
</evidence>
<comment type="subcellular location">
    <subcellularLocation>
        <location evidence="1">Membrane</location>
        <topology evidence="1">Single-pass type I membrane protein</topology>
    </subcellularLocation>
    <subcellularLocation>
        <location evidence="2">Secreted</location>
    </subcellularLocation>
</comment>
<evidence type="ECO:0000256" key="4">
    <source>
        <dbReference type="ARBA" id="ARBA00022729"/>
    </source>
</evidence>
<keyword evidence="8" id="KW-0675">Receptor</keyword>
<dbReference type="PANTHER" id="PTHR22906:SF43">
    <property type="entry name" value="PROPERDIN"/>
    <property type="match status" value="1"/>
</dbReference>
<protein>
    <submittedName>
        <fullName evidence="13">Unc-5</fullName>
    </submittedName>
</protein>
<dbReference type="Gene3D" id="2.60.40.10">
    <property type="entry name" value="Immunoglobulins"/>
    <property type="match status" value="1"/>
</dbReference>
<dbReference type="InterPro" id="IPR013783">
    <property type="entry name" value="Ig-like_fold"/>
</dbReference>
<evidence type="ECO:0000256" key="8">
    <source>
        <dbReference type="ARBA" id="ARBA00023170"/>
    </source>
</evidence>
<dbReference type="InterPro" id="IPR036383">
    <property type="entry name" value="TSP1_rpt_sf"/>
</dbReference>
<organism evidence="13 14">
    <name type="scientific">Operophtera brumata</name>
    <name type="common">Winter moth</name>
    <name type="synonym">Phalaena brumata</name>
    <dbReference type="NCBI Taxonomy" id="104452"/>
    <lineage>
        <taxon>Eukaryota</taxon>
        <taxon>Metazoa</taxon>
        <taxon>Ecdysozoa</taxon>
        <taxon>Arthropoda</taxon>
        <taxon>Hexapoda</taxon>
        <taxon>Insecta</taxon>
        <taxon>Pterygota</taxon>
        <taxon>Neoptera</taxon>
        <taxon>Endopterygota</taxon>
        <taxon>Lepidoptera</taxon>
        <taxon>Glossata</taxon>
        <taxon>Ditrysia</taxon>
        <taxon>Geometroidea</taxon>
        <taxon>Geometridae</taxon>
        <taxon>Larentiinae</taxon>
        <taxon>Operophtera</taxon>
    </lineage>
</organism>
<keyword evidence="6" id="KW-0472">Membrane</keyword>
<dbReference type="InterPro" id="IPR057755">
    <property type="entry name" value="UNC5A-D-like_N"/>
</dbReference>
<dbReference type="PANTHER" id="PTHR22906">
    <property type="entry name" value="PROPERDIN"/>
    <property type="match status" value="1"/>
</dbReference>
<feature type="non-terminal residue" evidence="13">
    <location>
        <position position="324"/>
    </location>
</feature>
<evidence type="ECO:0000256" key="7">
    <source>
        <dbReference type="ARBA" id="ARBA00023157"/>
    </source>
</evidence>
<keyword evidence="14" id="KW-1185">Reference proteome</keyword>
<gene>
    <name evidence="13" type="ORF">OBRU01_13933</name>
</gene>
<sequence length="324" mass="36721">MEHNDVFEASAVILKILDHFEFINGSELVPVDKSSVASFYCMRRNIWENTKTKNEDELEISHPSNEVQDYFLPLPVFTSHDEDEEDDDDNPYLDYDYDKETNYKDSPDAATVKSNTHESVDDKIPLHTAKDNLPIFLLEPENTYVVKNKPAIYFKCNGIKNQAINFEFVDPQTGVRIIEGEHKVTRETVEEYFGSDKYQCSCFAWTSRGHIRSQPATIEIALTFRCEPPPAAPFVQLYWLKNGAPVVIDDNVHMSKDGNLLIKQASLLRISEPALLTVFVNGGWSAWSAWSECDCGSSRVGRRRDRSCSAPRPLNGGQPCMGPD</sequence>
<evidence type="ECO:0000259" key="12">
    <source>
        <dbReference type="Pfam" id="PF25609"/>
    </source>
</evidence>